<dbReference type="PANTHER" id="PTHR10578:SF107">
    <property type="entry name" value="2-HYDROXYACID OXIDASE 1"/>
    <property type="match status" value="1"/>
</dbReference>
<organism evidence="7 8">
    <name type="scientific">Paraburkholderia strydomiana</name>
    <dbReference type="NCBI Taxonomy" id="1245417"/>
    <lineage>
        <taxon>Bacteria</taxon>
        <taxon>Pseudomonadati</taxon>
        <taxon>Pseudomonadota</taxon>
        <taxon>Betaproteobacteria</taxon>
        <taxon>Burkholderiales</taxon>
        <taxon>Burkholderiaceae</taxon>
        <taxon>Paraburkholderia</taxon>
    </lineage>
</organism>
<evidence type="ECO:0000313" key="8">
    <source>
        <dbReference type="Proteomes" id="UP001629392"/>
    </source>
</evidence>
<dbReference type="InterPro" id="IPR008259">
    <property type="entry name" value="FMN_hydac_DH_AS"/>
</dbReference>
<comment type="caution">
    <text evidence="7">The sequence shown here is derived from an EMBL/GenBank/DDBJ whole genome shotgun (WGS) entry which is preliminary data.</text>
</comment>
<evidence type="ECO:0000256" key="4">
    <source>
        <dbReference type="ARBA" id="ARBA00023002"/>
    </source>
</evidence>
<comment type="cofactor">
    <cofactor evidence="1">
        <name>FMN</name>
        <dbReference type="ChEBI" id="CHEBI:58210"/>
    </cofactor>
</comment>
<dbReference type="InterPro" id="IPR000262">
    <property type="entry name" value="FMN-dep_DH"/>
</dbReference>
<evidence type="ECO:0000256" key="1">
    <source>
        <dbReference type="ARBA" id="ARBA00001917"/>
    </source>
</evidence>
<dbReference type="PROSITE" id="PS51349">
    <property type="entry name" value="FMN_HYDROXY_ACID_DH_2"/>
    <property type="match status" value="1"/>
</dbReference>
<proteinExistence type="inferred from homology"/>
<dbReference type="CDD" id="cd02809">
    <property type="entry name" value="alpha_hydroxyacid_oxid_FMN"/>
    <property type="match status" value="1"/>
</dbReference>
<evidence type="ECO:0000313" key="7">
    <source>
        <dbReference type="EMBL" id="MFM0718217.1"/>
    </source>
</evidence>
<evidence type="ECO:0000256" key="2">
    <source>
        <dbReference type="ARBA" id="ARBA00022630"/>
    </source>
</evidence>
<dbReference type="PIRSF" id="PIRSF000138">
    <property type="entry name" value="Al-hdrx_acd_dh"/>
    <property type="match status" value="1"/>
</dbReference>
<sequence>MSDVSKAWNIDDLRRMASRNVPKHFVDYLQGGANSETTMQSNRSNFAWWNLKQKVLAGIEENATDLGTTYLGERHQLPVLLGPVGFAGMYHRNGEIAAGRAAEKAGIAQVLSTFSIASLEEVAQSHRGSLYFQLYVFRKRELTEHMLERCRKAKIHTIFLTVDTPFAPVRERDERNGFRARTTLSPGMLLSMLRHPLWCIGALANGMPSVGNCRPYPELGKSLMEQSVNLGRMIDPTLAWSDIRWLRDRWEGKIVIKGILDADDARRAIDEGADGIVISNHGGRQLDPAPSTISVLPEIARAVGGRTEILMDGGIRRGADVLKALALGATAVLIGRAYIYGLGAGGEKGVTRCLDLLREEMRPALNMMGFPTIDQLKLAGSDALRLRAPFASTSRLAENDATAGETQNAHVVAIRGSNVA</sequence>
<reference evidence="7 8" key="1">
    <citation type="journal article" date="2024" name="Chem. Sci.">
        <title>Discovery of megapolipeptins by genome mining of a Burkholderiales bacteria collection.</title>
        <authorList>
            <person name="Paulo B.S."/>
            <person name="Recchia M.J.J."/>
            <person name="Lee S."/>
            <person name="Fergusson C.H."/>
            <person name="Romanowski S.B."/>
            <person name="Hernandez A."/>
            <person name="Krull N."/>
            <person name="Liu D.Y."/>
            <person name="Cavanagh H."/>
            <person name="Bos A."/>
            <person name="Gray C.A."/>
            <person name="Murphy B.T."/>
            <person name="Linington R.G."/>
            <person name="Eustaquio A.S."/>
        </authorList>
    </citation>
    <scope>NUCLEOTIDE SEQUENCE [LARGE SCALE GENOMIC DNA]</scope>
    <source>
        <strain evidence="7 8">RL17-350-BIC-E</strain>
    </source>
</reference>
<dbReference type="InterPro" id="IPR012133">
    <property type="entry name" value="Alpha-hydoxy_acid_DH_FMN"/>
</dbReference>
<gene>
    <name evidence="7" type="ORF">PQQ73_17950</name>
</gene>
<comment type="similarity">
    <text evidence="5">Belongs to the FMN-dependent alpha-hydroxy acid dehydrogenase family.</text>
</comment>
<evidence type="ECO:0000259" key="6">
    <source>
        <dbReference type="PROSITE" id="PS51349"/>
    </source>
</evidence>
<dbReference type="EMBL" id="JAQQCL010000013">
    <property type="protein sequence ID" value="MFM0718217.1"/>
    <property type="molecule type" value="Genomic_DNA"/>
</dbReference>
<dbReference type="Proteomes" id="UP001629392">
    <property type="component" value="Unassembled WGS sequence"/>
</dbReference>
<dbReference type="Pfam" id="PF01070">
    <property type="entry name" value="FMN_dh"/>
    <property type="match status" value="1"/>
</dbReference>
<keyword evidence="3" id="KW-0288">FMN</keyword>
<accession>A0ABW9EGQ6</accession>
<dbReference type="RefSeq" id="WP_408154056.1">
    <property type="nucleotide sequence ID" value="NZ_JAQQCL010000013.1"/>
</dbReference>
<keyword evidence="4" id="KW-0560">Oxidoreductase</keyword>
<name>A0ABW9EGQ6_9BURK</name>
<keyword evidence="8" id="KW-1185">Reference proteome</keyword>
<dbReference type="InterPro" id="IPR037396">
    <property type="entry name" value="FMN_HAD"/>
</dbReference>
<dbReference type="Gene3D" id="3.20.20.70">
    <property type="entry name" value="Aldolase class I"/>
    <property type="match status" value="1"/>
</dbReference>
<evidence type="ECO:0000256" key="3">
    <source>
        <dbReference type="ARBA" id="ARBA00022643"/>
    </source>
</evidence>
<dbReference type="SUPFAM" id="SSF51395">
    <property type="entry name" value="FMN-linked oxidoreductases"/>
    <property type="match status" value="1"/>
</dbReference>
<dbReference type="PROSITE" id="PS00557">
    <property type="entry name" value="FMN_HYDROXY_ACID_DH_1"/>
    <property type="match status" value="1"/>
</dbReference>
<feature type="domain" description="FMN hydroxy acid dehydrogenase" evidence="6">
    <location>
        <begin position="2"/>
        <end position="386"/>
    </location>
</feature>
<protein>
    <submittedName>
        <fullName evidence="7">Alpha-hydroxy acid oxidase</fullName>
    </submittedName>
</protein>
<dbReference type="PANTHER" id="PTHR10578">
    <property type="entry name" value="S -2-HYDROXY-ACID OXIDASE-RELATED"/>
    <property type="match status" value="1"/>
</dbReference>
<dbReference type="InterPro" id="IPR013785">
    <property type="entry name" value="Aldolase_TIM"/>
</dbReference>
<keyword evidence="2" id="KW-0285">Flavoprotein</keyword>
<evidence type="ECO:0000256" key="5">
    <source>
        <dbReference type="ARBA" id="ARBA00024042"/>
    </source>
</evidence>